<feature type="compositionally biased region" description="Polar residues" evidence="1">
    <location>
        <begin position="162"/>
        <end position="171"/>
    </location>
</feature>
<proteinExistence type="predicted"/>
<dbReference type="Gramene" id="EOY24985">
    <property type="protein sequence ID" value="EOY24985"/>
    <property type="gene ID" value="TCM_016430"/>
</dbReference>
<sequence length="397" mass="43093">MRTERGIPSSSLYIYILLHEVKSSSNSKFKRVGQNSRELAAAMASVQLPKTTEKGLNQGYYGCSSFGQKVSDMANWACKATKRENKYQGPQNGYAVAYSESECYSQIQHPIHGTKESQTAYAMAEFRDEYGRSYGSHKSQNGNAMSKTKVHGPGIGFGNHFSDGNQTSPGKGQNHGYGYGYGSAHGNQKNSGMGHGFSNHTSYEATEAYGYGSTHGNHKNSGKGHGFSNHANYETTEAYGYYDESNGYGNCANNGLAHSPAHHRGKHSGQRQEFIKAQAYGPSKNMDYGTTETETRHYAKTETHYANESHYYGGGRGFPAGNGSHCIGRAGCAPTCNGRECHAKPKNMGDHPVRGLLSKIKDGISGNRSDHGRGSGSDSDSDCDEYGKRKVWVSKAI</sequence>
<feature type="region of interest" description="Disordered" evidence="1">
    <location>
        <begin position="361"/>
        <end position="385"/>
    </location>
</feature>
<dbReference type="HOGENOM" id="CLU_695231_0_0_1"/>
<organism evidence="2 3">
    <name type="scientific">Theobroma cacao</name>
    <name type="common">Cacao</name>
    <name type="synonym">Cocoa</name>
    <dbReference type="NCBI Taxonomy" id="3641"/>
    <lineage>
        <taxon>Eukaryota</taxon>
        <taxon>Viridiplantae</taxon>
        <taxon>Streptophyta</taxon>
        <taxon>Embryophyta</taxon>
        <taxon>Tracheophyta</taxon>
        <taxon>Spermatophyta</taxon>
        <taxon>Magnoliopsida</taxon>
        <taxon>eudicotyledons</taxon>
        <taxon>Gunneridae</taxon>
        <taxon>Pentapetalae</taxon>
        <taxon>rosids</taxon>
        <taxon>malvids</taxon>
        <taxon>Malvales</taxon>
        <taxon>Malvaceae</taxon>
        <taxon>Byttnerioideae</taxon>
        <taxon>Theobroma</taxon>
    </lineage>
</organism>
<dbReference type="Proteomes" id="UP000026915">
    <property type="component" value="Chromosome 3"/>
</dbReference>
<protein>
    <submittedName>
        <fullName evidence="2">Uncharacterized protein</fullName>
    </submittedName>
</protein>
<feature type="compositionally biased region" description="Polar residues" evidence="1">
    <location>
        <begin position="136"/>
        <end position="146"/>
    </location>
</feature>
<dbReference type="InParanoid" id="A0A061G546"/>
<dbReference type="AlphaFoldDB" id="A0A061G546"/>
<dbReference type="EMBL" id="CM001881">
    <property type="protein sequence ID" value="EOY24985.1"/>
    <property type="molecule type" value="Genomic_DNA"/>
</dbReference>
<accession>A0A061G546</accession>
<evidence type="ECO:0000313" key="3">
    <source>
        <dbReference type="Proteomes" id="UP000026915"/>
    </source>
</evidence>
<feature type="compositionally biased region" description="Gly residues" evidence="1">
    <location>
        <begin position="173"/>
        <end position="183"/>
    </location>
</feature>
<gene>
    <name evidence="2" type="ORF">TCM_016430</name>
</gene>
<feature type="region of interest" description="Disordered" evidence="1">
    <location>
        <begin position="133"/>
        <end position="183"/>
    </location>
</feature>
<name>A0A061G546_THECC</name>
<reference evidence="2 3" key="1">
    <citation type="journal article" date="2013" name="Genome Biol.">
        <title>The genome sequence of the most widely cultivated cacao type and its use to identify candidate genes regulating pod color.</title>
        <authorList>
            <person name="Motamayor J.C."/>
            <person name="Mockaitis K."/>
            <person name="Schmutz J."/>
            <person name="Haiminen N."/>
            <person name="Iii D.L."/>
            <person name="Cornejo O."/>
            <person name="Findley S.D."/>
            <person name="Zheng P."/>
            <person name="Utro F."/>
            <person name="Royaert S."/>
            <person name="Saski C."/>
            <person name="Jenkins J."/>
            <person name="Podicheti R."/>
            <person name="Zhao M."/>
            <person name="Scheffler B.E."/>
            <person name="Stack J.C."/>
            <person name="Feltus F.A."/>
            <person name="Mustiga G.M."/>
            <person name="Amores F."/>
            <person name="Phillips W."/>
            <person name="Marelli J.P."/>
            <person name="May G.D."/>
            <person name="Shapiro H."/>
            <person name="Ma J."/>
            <person name="Bustamante C.D."/>
            <person name="Schnell R.J."/>
            <person name="Main D."/>
            <person name="Gilbert D."/>
            <person name="Parida L."/>
            <person name="Kuhn D.N."/>
        </authorList>
    </citation>
    <scope>NUCLEOTIDE SEQUENCE [LARGE SCALE GENOMIC DNA]</scope>
    <source>
        <strain evidence="3">cv. Matina 1-6</strain>
    </source>
</reference>
<keyword evidence="3" id="KW-1185">Reference proteome</keyword>
<evidence type="ECO:0000256" key="1">
    <source>
        <dbReference type="SAM" id="MobiDB-lite"/>
    </source>
</evidence>
<evidence type="ECO:0000313" key="2">
    <source>
        <dbReference type="EMBL" id="EOY24985.1"/>
    </source>
</evidence>